<dbReference type="SMART" id="SM00849">
    <property type="entry name" value="Lactamase_B"/>
    <property type="match status" value="1"/>
</dbReference>
<dbReference type="PANTHER" id="PTHR42951">
    <property type="entry name" value="METALLO-BETA-LACTAMASE DOMAIN-CONTAINING"/>
    <property type="match status" value="1"/>
</dbReference>
<protein>
    <submittedName>
        <fullName evidence="4">MBL fold metallo-hydrolase</fullName>
    </submittedName>
</protein>
<keyword evidence="4" id="KW-0378">Hydrolase</keyword>
<reference evidence="4 5" key="1">
    <citation type="submission" date="2018-05" db="EMBL/GenBank/DDBJ databases">
        <title>Description of Sphingomonas pokkalii sp nov, isolated from the rhizosphere of saline tolerant pokkali rice and its draft genome analysis.</title>
        <authorList>
            <person name="Menon R."/>
            <person name="Kumari S."/>
            <person name="Rameshkumar N."/>
        </authorList>
    </citation>
    <scope>NUCLEOTIDE SEQUENCE [LARGE SCALE GENOMIC DNA]</scope>
    <source>
        <strain evidence="4 5">L3B27</strain>
    </source>
</reference>
<comment type="caution">
    <text evidence="4">The sequence shown here is derived from an EMBL/GenBank/DDBJ whole genome shotgun (WGS) entry which is preliminary data.</text>
</comment>
<evidence type="ECO:0000259" key="3">
    <source>
        <dbReference type="SMART" id="SM00849"/>
    </source>
</evidence>
<evidence type="ECO:0000256" key="1">
    <source>
        <dbReference type="ARBA" id="ARBA00005250"/>
    </source>
</evidence>
<dbReference type="GO" id="GO:0016787">
    <property type="term" value="F:hydrolase activity"/>
    <property type="evidence" value="ECO:0007669"/>
    <property type="project" value="UniProtKB-KW"/>
</dbReference>
<dbReference type="GO" id="GO:0017001">
    <property type="term" value="P:antibiotic catabolic process"/>
    <property type="evidence" value="ECO:0007669"/>
    <property type="project" value="UniProtKB-ARBA"/>
</dbReference>
<dbReference type="InterPro" id="IPR001279">
    <property type="entry name" value="Metallo-B-lactamas"/>
</dbReference>
<accession>A0A2U0SBV2</accession>
<dbReference type="SUPFAM" id="SSF56281">
    <property type="entry name" value="Metallo-hydrolase/oxidoreductase"/>
    <property type="match status" value="1"/>
</dbReference>
<dbReference type="EMBL" id="QENQ01000001">
    <property type="protein sequence ID" value="PVX28794.1"/>
    <property type="molecule type" value="Genomic_DNA"/>
</dbReference>
<sequence>MRMKDAGLYRLAVSAAALLAGLGAPTLAAAQQTPYEKINAAAASSEITTTPLRGGVVLLQGSGGNMVAMPGPDGLLMVDDGIALSKTKIEAKLHEIQPAGIKYAVNTHWHWDHTDGNAWVHDDGATIIAQANTAKHLGETIRVVEWGHTFTPLPAGARAAMLVETEKMLPYGADVLRLRAYMPSHTDGDLSAYFTKADVLLTGDTYWNGLYPFIDYVAGGSIDGMIAAANANIAMAGPNTIVVPGHGPLGDRASLIEYRDMLVAIRTNVAALKKQGRTLEQTIAAHPTAAFDAKWGQMIISPALFTTLVYRGV</sequence>
<dbReference type="Gene3D" id="3.60.15.10">
    <property type="entry name" value="Ribonuclease Z/Hydroxyacylglutathione hydrolase-like"/>
    <property type="match status" value="1"/>
</dbReference>
<dbReference type="PANTHER" id="PTHR42951:SF4">
    <property type="entry name" value="ACYL-COENZYME A THIOESTERASE MBLAC2"/>
    <property type="match status" value="1"/>
</dbReference>
<evidence type="ECO:0000313" key="4">
    <source>
        <dbReference type="EMBL" id="PVX28794.1"/>
    </source>
</evidence>
<dbReference type="Pfam" id="PF00753">
    <property type="entry name" value="Lactamase_B"/>
    <property type="match status" value="1"/>
</dbReference>
<keyword evidence="5" id="KW-1185">Reference proteome</keyword>
<dbReference type="OrthoDB" id="420651at2"/>
<name>A0A2U0SBV2_9SPHN</name>
<dbReference type="Proteomes" id="UP000245890">
    <property type="component" value="Unassembled WGS sequence"/>
</dbReference>
<dbReference type="InterPro" id="IPR050855">
    <property type="entry name" value="NDM-1-like"/>
</dbReference>
<evidence type="ECO:0000256" key="2">
    <source>
        <dbReference type="SAM" id="SignalP"/>
    </source>
</evidence>
<dbReference type="AlphaFoldDB" id="A0A2U0SBV2"/>
<comment type="similarity">
    <text evidence="1">Belongs to the metallo-beta-lactamase superfamily. Class-B beta-lactamase family.</text>
</comment>
<feature type="domain" description="Metallo-beta-lactamase" evidence="3">
    <location>
        <begin position="63"/>
        <end position="246"/>
    </location>
</feature>
<dbReference type="InterPro" id="IPR036866">
    <property type="entry name" value="RibonucZ/Hydroxyglut_hydro"/>
</dbReference>
<keyword evidence="2" id="KW-0732">Signal</keyword>
<proteinExistence type="inferred from homology"/>
<feature type="chain" id="PRO_5015661905" evidence="2">
    <location>
        <begin position="31"/>
        <end position="313"/>
    </location>
</feature>
<feature type="signal peptide" evidence="2">
    <location>
        <begin position="1"/>
        <end position="30"/>
    </location>
</feature>
<evidence type="ECO:0000313" key="5">
    <source>
        <dbReference type="Proteomes" id="UP000245890"/>
    </source>
</evidence>
<organism evidence="4 5">
    <name type="scientific">Sphingomonas pokkalii</name>
    <dbReference type="NCBI Taxonomy" id="2175090"/>
    <lineage>
        <taxon>Bacteria</taxon>
        <taxon>Pseudomonadati</taxon>
        <taxon>Pseudomonadota</taxon>
        <taxon>Alphaproteobacteria</taxon>
        <taxon>Sphingomonadales</taxon>
        <taxon>Sphingomonadaceae</taxon>
        <taxon>Sphingomonas</taxon>
    </lineage>
</organism>
<gene>
    <name evidence="4" type="ORF">DD559_05185</name>
</gene>